<comment type="caution">
    <text evidence="8">The sequence shown here is derived from an EMBL/GenBank/DDBJ whole genome shotgun (WGS) entry which is preliminary data.</text>
</comment>
<keyword evidence="2" id="KW-0479">Metal-binding</keyword>
<feature type="compositionally biased region" description="Polar residues" evidence="6">
    <location>
        <begin position="41"/>
        <end position="58"/>
    </location>
</feature>
<evidence type="ECO:0000313" key="8">
    <source>
        <dbReference type="EMBL" id="KAL0901935.1"/>
    </source>
</evidence>
<evidence type="ECO:0000256" key="1">
    <source>
        <dbReference type="ARBA" id="ARBA00004123"/>
    </source>
</evidence>
<protein>
    <recommendedName>
        <fullName evidence="7">DUF659 domain-containing protein</fullName>
    </recommendedName>
</protein>
<dbReference type="PANTHER" id="PTHR46481:SF10">
    <property type="entry name" value="ZINC FINGER BED DOMAIN-CONTAINING PROTEIN 39"/>
    <property type="match status" value="1"/>
</dbReference>
<evidence type="ECO:0000256" key="5">
    <source>
        <dbReference type="ARBA" id="ARBA00023242"/>
    </source>
</evidence>
<gene>
    <name evidence="8" type="ORF">ABMA27_007080</name>
</gene>
<evidence type="ECO:0000256" key="3">
    <source>
        <dbReference type="ARBA" id="ARBA00022771"/>
    </source>
</evidence>
<evidence type="ECO:0000313" key="9">
    <source>
        <dbReference type="Proteomes" id="UP001549920"/>
    </source>
</evidence>
<name>A0ABR3ILG3_LOXSC</name>
<feature type="compositionally biased region" description="Acidic residues" evidence="6">
    <location>
        <begin position="532"/>
        <end position="541"/>
    </location>
</feature>
<keyword evidence="5" id="KW-0539">Nucleus</keyword>
<accession>A0ABR3ILG3</accession>
<dbReference type="SUPFAM" id="SSF140996">
    <property type="entry name" value="Hermes dimerisation domain"/>
    <property type="match status" value="1"/>
</dbReference>
<keyword evidence="4" id="KW-0862">Zinc</keyword>
<dbReference type="Pfam" id="PF04937">
    <property type="entry name" value="DUF659"/>
    <property type="match status" value="1"/>
</dbReference>
<sequence length="541" mass="61112">MEYKFGQANRLKEHLVKCKNCPNDVKQLYKSENKRLKERVNGTSTPASSARTTVSPSNLIPIPVSTTPTPITPIVLPTNSSNNSELSFIESLPISSTNTHEEADTALARAIYASGVPLSLLESEYWQAVFKIFDPSYTVPSRHLLSNHLLEAEYTRVKKEIECKLAKAVALGLTCDGWTNIVGKGVINFMITTPKPIFYKAIYPESEKEIALFLSEKIINTLLEIGPAKFVAVITDNAESFDKLQTDQYGKSAHSLKLFSKTRWSGAYVCLQSCKENREALELLAISHEVNMSPELKNSILDHELWIKIEEIIKILQPVAIAILQTEKDNALLSDVPYVFSTLSSKLTQEFETTDFLNEKDKTVILSTIEMRKNFCVQPIHYAAYQLDPRYCGEGLNDEEIALVTEYLQHMSLRLDINVAKVLKNMAEFRLKENFFSESKGMWIPVRELEPRLWWRTFASQQDIATIAIRILSVPPSSTASSPKIRNRLNGVEAVKLLSIRSNLNLLRKNNEENVSLNISEEDVESEHTDNEVETEDPLLI</sequence>
<feature type="domain" description="DUF659" evidence="7">
    <location>
        <begin position="140"/>
        <end position="244"/>
    </location>
</feature>
<comment type="subcellular location">
    <subcellularLocation>
        <location evidence="1">Nucleus</location>
    </subcellularLocation>
</comment>
<evidence type="ECO:0000256" key="6">
    <source>
        <dbReference type="SAM" id="MobiDB-lite"/>
    </source>
</evidence>
<dbReference type="Proteomes" id="UP001549920">
    <property type="component" value="Unassembled WGS sequence"/>
</dbReference>
<evidence type="ECO:0000256" key="4">
    <source>
        <dbReference type="ARBA" id="ARBA00022833"/>
    </source>
</evidence>
<dbReference type="InterPro" id="IPR052035">
    <property type="entry name" value="ZnF_BED_domain_contain"/>
</dbReference>
<proteinExistence type="predicted"/>
<dbReference type="EMBL" id="JBEUOH010000002">
    <property type="protein sequence ID" value="KAL0901935.1"/>
    <property type="molecule type" value="Genomic_DNA"/>
</dbReference>
<feature type="region of interest" description="Disordered" evidence="6">
    <location>
        <begin position="518"/>
        <end position="541"/>
    </location>
</feature>
<keyword evidence="9" id="KW-1185">Reference proteome</keyword>
<dbReference type="InterPro" id="IPR012337">
    <property type="entry name" value="RNaseH-like_sf"/>
</dbReference>
<dbReference type="InterPro" id="IPR007021">
    <property type="entry name" value="DUF659"/>
</dbReference>
<reference evidence="8 9" key="1">
    <citation type="submission" date="2024-06" db="EMBL/GenBank/DDBJ databases">
        <title>A chromosome-level genome assembly of beet webworm, Loxostege sticticalis.</title>
        <authorList>
            <person name="Zhang Y."/>
        </authorList>
    </citation>
    <scope>NUCLEOTIDE SEQUENCE [LARGE SCALE GENOMIC DNA]</scope>
    <source>
        <strain evidence="8">AQ026</strain>
        <tissue evidence="8">Whole body</tissue>
    </source>
</reference>
<dbReference type="PANTHER" id="PTHR46481">
    <property type="entry name" value="ZINC FINGER BED DOMAIN-CONTAINING PROTEIN 4"/>
    <property type="match status" value="1"/>
</dbReference>
<evidence type="ECO:0000259" key="7">
    <source>
        <dbReference type="Pfam" id="PF04937"/>
    </source>
</evidence>
<feature type="region of interest" description="Disordered" evidence="6">
    <location>
        <begin position="32"/>
        <end position="61"/>
    </location>
</feature>
<keyword evidence="3" id="KW-0863">Zinc-finger</keyword>
<organism evidence="8 9">
    <name type="scientific">Loxostege sticticalis</name>
    <name type="common">Beet webworm moth</name>
    <dbReference type="NCBI Taxonomy" id="481309"/>
    <lineage>
        <taxon>Eukaryota</taxon>
        <taxon>Metazoa</taxon>
        <taxon>Ecdysozoa</taxon>
        <taxon>Arthropoda</taxon>
        <taxon>Hexapoda</taxon>
        <taxon>Insecta</taxon>
        <taxon>Pterygota</taxon>
        <taxon>Neoptera</taxon>
        <taxon>Endopterygota</taxon>
        <taxon>Lepidoptera</taxon>
        <taxon>Glossata</taxon>
        <taxon>Ditrysia</taxon>
        <taxon>Pyraloidea</taxon>
        <taxon>Crambidae</taxon>
        <taxon>Pyraustinae</taxon>
        <taxon>Loxostege</taxon>
    </lineage>
</organism>
<evidence type="ECO:0000256" key="2">
    <source>
        <dbReference type="ARBA" id="ARBA00022723"/>
    </source>
</evidence>
<dbReference type="SUPFAM" id="SSF53098">
    <property type="entry name" value="Ribonuclease H-like"/>
    <property type="match status" value="1"/>
</dbReference>